<organism evidence="1 2">
    <name type="scientific">Cajanus cajan</name>
    <name type="common">Pigeon pea</name>
    <name type="synonym">Cajanus indicus</name>
    <dbReference type="NCBI Taxonomy" id="3821"/>
    <lineage>
        <taxon>Eukaryota</taxon>
        <taxon>Viridiplantae</taxon>
        <taxon>Streptophyta</taxon>
        <taxon>Embryophyta</taxon>
        <taxon>Tracheophyta</taxon>
        <taxon>Spermatophyta</taxon>
        <taxon>Magnoliopsida</taxon>
        <taxon>eudicotyledons</taxon>
        <taxon>Gunneridae</taxon>
        <taxon>Pentapetalae</taxon>
        <taxon>rosids</taxon>
        <taxon>fabids</taxon>
        <taxon>Fabales</taxon>
        <taxon>Fabaceae</taxon>
        <taxon>Papilionoideae</taxon>
        <taxon>50 kb inversion clade</taxon>
        <taxon>NPAAA clade</taxon>
        <taxon>indigoferoid/millettioid clade</taxon>
        <taxon>Phaseoleae</taxon>
        <taxon>Cajanus</taxon>
    </lineage>
</organism>
<evidence type="ECO:0000313" key="1">
    <source>
        <dbReference type="EMBL" id="KYP50048.1"/>
    </source>
</evidence>
<sequence length="140" mass="16575">MVGGWVLRHSPSRIRCFWTRISFSSEIKLTSLLKKVFFCIEYEDDNKLKPYCFIKDSVVENIGYCFYMVKFDLPTNREKAITEGPYMEYYEDNVLLALATRVGKPLKVDHTHPDPPWNFRNLQKHSRRGLVMIFSKITRC</sequence>
<dbReference type="Gramene" id="C.cajan_28668.t">
    <property type="protein sequence ID" value="C.cajan_28668.t"/>
    <property type="gene ID" value="C.cajan_28668"/>
</dbReference>
<reference evidence="1" key="1">
    <citation type="journal article" date="2012" name="Nat. Biotechnol.">
        <title>Draft genome sequence of pigeonpea (Cajanus cajan), an orphan legume crop of resource-poor farmers.</title>
        <authorList>
            <person name="Varshney R.K."/>
            <person name="Chen W."/>
            <person name="Li Y."/>
            <person name="Bharti A.K."/>
            <person name="Saxena R.K."/>
            <person name="Schlueter J.A."/>
            <person name="Donoghue M.T."/>
            <person name="Azam S."/>
            <person name="Fan G."/>
            <person name="Whaley A.M."/>
            <person name="Farmer A.D."/>
            <person name="Sheridan J."/>
            <person name="Iwata A."/>
            <person name="Tuteja R."/>
            <person name="Penmetsa R.V."/>
            <person name="Wu W."/>
            <person name="Upadhyaya H.D."/>
            <person name="Yang S.P."/>
            <person name="Shah T."/>
            <person name="Saxena K.B."/>
            <person name="Michael T."/>
            <person name="McCombie W.R."/>
            <person name="Yang B."/>
            <person name="Zhang G."/>
            <person name="Yang H."/>
            <person name="Wang J."/>
            <person name="Spillane C."/>
            <person name="Cook D.R."/>
            <person name="May G.D."/>
            <person name="Xu X."/>
            <person name="Jackson S.A."/>
        </authorList>
    </citation>
    <scope>NUCLEOTIDE SEQUENCE [LARGE SCALE GENOMIC DNA]</scope>
</reference>
<dbReference type="EMBL" id="KQ483463">
    <property type="protein sequence ID" value="KYP50048.1"/>
    <property type="molecule type" value="Genomic_DNA"/>
</dbReference>
<evidence type="ECO:0000313" key="2">
    <source>
        <dbReference type="Proteomes" id="UP000075243"/>
    </source>
</evidence>
<gene>
    <name evidence="1" type="ORF">KK1_028203</name>
</gene>
<dbReference type="Proteomes" id="UP000075243">
    <property type="component" value="Unassembled WGS sequence"/>
</dbReference>
<keyword evidence="2" id="KW-1185">Reference proteome</keyword>
<protein>
    <submittedName>
        <fullName evidence="1">Uncharacterized protein</fullName>
    </submittedName>
</protein>
<accession>A0A151S5L8</accession>
<proteinExistence type="predicted"/>
<dbReference type="AlphaFoldDB" id="A0A151S5L8"/>
<name>A0A151S5L8_CAJCA</name>